<evidence type="ECO:0000256" key="5">
    <source>
        <dbReference type="ARBA" id="ARBA00010271"/>
    </source>
</evidence>
<evidence type="ECO:0000256" key="9">
    <source>
        <dbReference type="ARBA" id="ARBA00022692"/>
    </source>
</evidence>
<dbReference type="PANTHER" id="PTHR48261">
    <property type="entry name" value="ACETYLGLUCOSAMINYLTRANSFERASE"/>
    <property type="match status" value="1"/>
</dbReference>
<dbReference type="Proteomes" id="UP000466442">
    <property type="component" value="Unassembled WGS sequence"/>
</dbReference>
<evidence type="ECO:0000256" key="13">
    <source>
        <dbReference type="ARBA" id="ARBA00022989"/>
    </source>
</evidence>
<evidence type="ECO:0000256" key="8">
    <source>
        <dbReference type="ARBA" id="ARBA00022679"/>
    </source>
</evidence>
<keyword evidence="12" id="KW-0735">Signal-anchor</keyword>
<evidence type="ECO:0000256" key="17">
    <source>
        <dbReference type="ARBA" id="ARBA00023180"/>
    </source>
</evidence>
<evidence type="ECO:0000256" key="14">
    <source>
        <dbReference type="ARBA" id="ARBA00023034"/>
    </source>
</evidence>
<dbReference type="Pfam" id="PF09258">
    <property type="entry name" value="Glyco_transf_64"/>
    <property type="match status" value="1"/>
</dbReference>
<comment type="cofactor">
    <cofactor evidence="1">
        <name>Mn(2+)</name>
        <dbReference type="ChEBI" id="CHEBI:29035"/>
    </cofactor>
</comment>
<evidence type="ECO:0000259" key="21">
    <source>
        <dbReference type="Pfam" id="PF09258"/>
    </source>
</evidence>
<keyword evidence="13" id="KW-1133">Transmembrane helix</keyword>
<gene>
    <name evidence="22" type="ORF">GE061_013029</name>
</gene>
<dbReference type="EC" id="2.4.1.224" evidence="6"/>
<evidence type="ECO:0000256" key="12">
    <source>
        <dbReference type="ARBA" id="ARBA00022968"/>
    </source>
</evidence>
<dbReference type="FunFam" id="3.90.550.10:FF:000035">
    <property type="entry name" value="Putative Exostosin-2"/>
    <property type="match status" value="1"/>
</dbReference>
<keyword evidence="16" id="KW-1015">Disulfide bond</keyword>
<keyword evidence="11" id="KW-0256">Endoplasmic reticulum</keyword>
<evidence type="ECO:0000259" key="20">
    <source>
        <dbReference type="Pfam" id="PF03016"/>
    </source>
</evidence>
<protein>
    <recommendedName>
        <fullName evidence="19">Exostosin-2</fullName>
        <ecNumber evidence="6">2.4.1.224</ecNumber>
    </recommendedName>
</protein>
<keyword evidence="9" id="KW-0812">Transmembrane</keyword>
<proteinExistence type="inferred from homology"/>
<dbReference type="Pfam" id="PF03016">
    <property type="entry name" value="Exostosin_GT47"/>
    <property type="match status" value="1"/>
</dbReference>
<keyword evidence="17" id="KW-0325">Glycoprotein</keyword>
<dbReference type="InterPro" id="IPR040911">
    <property type="entry name" value="Exostosin_GT47"/>
</dbReference>
<dbReference type="AlphaFoldDB" id="A0A6A4K1K1"/>
<evidence type="ECO:0000256" key="4">
    <source>
        <dbReference type="ARBA" id="ARBA00004922"/>
    </source>
</evidence>
<dbReference type="GO" id="GO:0050508">
    <property type="term" value="F:glucuronosyl-N-acetylglucosaminyl-proteoglycan 4-alpha-N-acetylglucosaminyltransferase activity"/>
    <property type="evidence" value="ECO:0007669"/>
    <property type="project" value="UniProtKB-EC"/>
</dbReference>
<dbReference type="InterPro" id="IPR015338">
    <property type="entry name" value="GT64_dom"/>
</dbReference>
<sequence>MGSKHFTALSGYKRFFIGLFAVLIVSFLAIVSGLVNLFPRGLVYSKTTTYDPLDLSDPTRSPRVVIPPDTPVSSGPNPKCTYYDCFNVYKCGHKGAGKILVYVYPLKSYVSDKGVPVIGPHPMSREFYSLLSTIVGSRYYTPNPEEACVFIVSIDTLNQNRIKIKEASQALTLLPFWNNGDNHLIFNMVAGAAPEYNTVVDLAIGNAMVAGAGFDSWSYRVSFDVSLPLFSTKALPLKADSHAKRKWLIVSSQLNINSEYTSELLELASDHSELLVLQPCETPVNRSVRCVGQSRTYFYPQVLQQGEFCIVLRGLRLAQTVLMDAMAAGCIPIVIANTMIMPFAEVLDWKRASLRLNEADLGTVVTLAESISPEKRRKMRDQCLWLYSKYFSTMEAITRTTLDILNDRVFPQNAMLYEDWNNPPHLTPSSSPLFLELTAPRWQGFTAVVLTYDRVDSLFSLIEKLVKVPSLSKVLVVWNNQRKSPPPSALWPKVTKPLKVIQTKANKLSNRFYPYEDIETEAILTIDDDIVMLTSDELEFGYEVWREFPDRIVGFPSRFHVWDNATGRWKYESEWTNQISMVLTGAAFHHKYWSYMYTTSMPGNIKEWVDDHMNCEDIAMNFLVANVTNKAPIKVTPRKKFKCPECTQNEMLSADLNHMIERSKCIDRFAAIYGQLPLRTVEFRADPVLYKDVFPEKLKRFNNIGKKAYWVEAVDELAKVAEMCPHASQAAFTKSLRFQWNYMQQVMNGGTDVFTPLINCIRDHIISSMAVTRLEQDLYAFSEEGGMAWSDPMILSTGLTQDPVTLLTR</sequence>
<evidence type="ECO:0000256" key="3">
    <source>
        <dbReference type="ARBA" id="ARBA00004648"/>
    </source>
</evidence>
<keyword evidence="14" id="KW-0333">Golgi apparatus</keyword>
<dbReference type="Gene3D" id="3.90.550.10">
    <property type="entry name" value="Spore Coat Polysaccharide Biosynthesis Protein SpsA, Chain A"/>
    <property type="match status" value="1"/>
</dbReference>
<dbReference type="SUPFAM" id="SSF53448">
    <property type="entry name" value="Nucleotide-diphospho-sugar transferases"/>
    <property type="match status" value="1"/>
</dbReference>
<keyword evidence="7" id="KW-0328">Glycosyltransferase</keyword>
<feature type="domain" description="Glycosyl transferase 64" evidence="21">
    <location>
        <begin position="445"/>
        <end position="690"/>
    </location>
</feature>
<dbReference type="GO" id="GO:0015012">
    <property type="term" value="P:heparan sulfate proteoglycan biosynthetic process"/>
    <property type="evidence" value="ECO:0007669"/>
    <property type="project" value="UniProtKB-ARBA"/>
</dbReference>
<evidence type="ECO:0000256" key="1">
    <source>
        <dbReference type="ARBA" id="ARBA00001936"/>
    </source>
</evidence>
<keyword evidence="18" id="KW-0464">Manganese</keyword>
<comment type="subcellular location">
    <subcellularLocation>
        <location evidence="3">Endoplasmic reticulum membrane</location>
        <topology evidence="3">Single-pass type II membrane protein</topology>
    </subcellularLocation>
    <subcellularLocation>
        <location evidence="2">Golgi apparatus membrane</location>
        <topology evidence="2">Single-pass type II membrane protein</topology>
    </subcellularLocation>
</comment>
<evidence type="ECO:0000256" key="19">
    <source>
        <dbReference type="ARBA" id="ARBA00069568"/>
    </source>
</evidence>
<accession>A0A6A4K1K1</accession>
<keyword evidence="10" id="KW-0479">Metal-binding</keyword>
<dbReference type="GO" id="GO:0046872">
    <property type="term" value="F:metal ion binding"/>
    <property type="evidence" value="ECO:0007669"/>
    <property type="project" value="UniProtKB-KW"/>
</dbReference>
<name>A0A6A4K1K1_APOLU</name>
<dbReference type="OrthoDB" id="5954868at2759"/>
<evidence type="ECO:0000256" key="15">
    <source>
        <dbReference type="ARBA" id="ARBA00023136"/>
    </source>
</evidence>
<dbReference type="EMBL" id="WIXP02000004">
    <property type="protein sequence ID" value="KAF6212506.1"/>
    <property type="molecule type" value="Genomic_DNA"/>
</dbReference>
<evidence type="ECO:0000256" key="18">
    <source>
        <dbReference type="ARBA" id="ARBA00023211"/>
    </source>
</evidence>
<evidence type="ECO:0000256" key="10">
    <source>
        <dbReference type="ARBA" id="ARBA00022723"/>
    </source>
</evidence>
<feature type="domain" description="Exostosin GT47" evidence="20">
    <location>
        <begin position="98"/>
        <end position="370"/>
    </location>
</feature>
<evidence type="ECO:0000313" key="23">
    <source>
        <dbReference type="Proteomes" id="UP000466442"/>
    </source>
</evidence>
<organism evidence="22 23">
    <name type="scientific">Apolygus lucorum</name>
    <name type="common">Small green plant bug</name>
    <name type="synonym">Lygocoris lucorum</name>
    <dbReference type="NCBI Taxonomy" id="248454"/>
    <lineage>
        <taxon>Eukaryota</taxon>
        <taxon>Metazoa</taxon>
        <taxon>Ecdysozoa</taxon>
        <taxon>Arthropoda</taxon>
        <taxon>Hexapoda</taxon>
        <taxon>Insecta</taxon>
        <taxon>Pterygota</taxon>
        <taxon>Neoptera</taxon>
        <taxon>Paraneoptera</taxon>
        <taxon>Hemiptera</taxon>
        <taxon>Heteroptera</taxon>
        <taxon>Panheteroptera</taxon>
        <taxon>Cimicomorpha</taxon>
        <taxon>Miridae</taxon>
        <taxon>Mirini</taxon>
        <taxon>Apolygus</taxon>
    </lineage>
</organism>
<evidence type="ECO:0000256" key="7">
    <source>
        <dbReference type="ARBA" id="ARBA00022676"/>
    </source>
</evidence>
<evidence type="ECO:0000256" key="11">
    <source>
        <dbReference type="ARBA" id="ARBA00022824"/>
    </source>
</evidence>
<reference evidence="22" key="1">
    <citation type="journal article" date="2021" name="Mol. Ecol. Resour.">
        <title>Apolygus lucorum genome provides insights into omnivorousness and mesophyll feeding.</title>
        <authorList>
            <person name="Liu Y."/>
            <person name="Liu H."/>
            <person name="Wang H."/>
            <person name="Huang T."/>
            <person name="Liu B."/>
            <person name="Yang B."/>
            <person name="Yin L."/>
            <person name="Li B."/>
            <person name="Zhang Y."/>
            <person name="Zhang S."/>
            <person name="Jiang F."/>
            <person name="Zhang X."/>
            <person name="Ren Y."/>
            <person name="Wang B."/>
            <person name="Wang S."/>
            <person name="Lu Y."/>
            <person name="Wu K."/>
            <person name="Fan W."/>
            <person name="Wang G."/>
        </authorList>
    </citation>
    <scope>NUCLEOTIDE SEQUENCE</scope>
    <source>
        <strain evidence="22">12Hb</strain>
    </source>
</reference>
<dbReference type="PANTHER" id="PTHR48261:SF5">
    <property type="entry name" value="EXOSTOSIN GLYCOSYLTRANSFERASE 2"/>
    <property type="match status" value="1"/>
</dbReference>
<dbReference type="GO" id="GO:0005789">
    <property type="term" value="C:endoplasmic reticulum membrane"/>
    <property type="evidence" value="ECO:0007669"/>
    <property type="project" value="UniProtKB-SubCell"/>
</dbReference>
<keyword evidence="8" id="KW-0808">Transferase</keyword>
<dbReference type="InterPro" id="IPR004263">
    <property type="entry name" value="Exostosin"/>
</dbReference>
<dbReference type="GO" id="GO:0000139">
    <property type="term" value="C:Golgi membrane"/>
    <property type="evidence" value="ECO:0007669"/>
    <property type="project" value="UniProtKB-SubCell"/>
</dbReference>
<keyword evidence="15" id="KW-0472">Membrane</keyword>
<comment type="caution">
    <text evidence="22">The sequence shown here is derived from an EMBL/GenBank/DDBJ whole genome shotgun (WGS) entry which is preliminary data.</text>
</comment>
<evidence type="ECO:0000256" key="16">
    <source>
        <dbReference type="ARBA" id="ARBA00023157"/>
    </source>
</evidence>
<comment type="similarity">
    <text evidence="5">Belongs to the glycosyltransferase 47 family.</text>
</comment>
<dbReference type="InterPro" id="IPR029044">
    <property type="entry name" value="Nucleotide-diphossugar_trans"/>
</dbReference>
<dbReference type="GO" id="GO:0015020">
    <property type="term" value="F:glucuronosyltransferase activity"/>
    <property type="evidence" value="ECO:0007669"/>
    <property type="project" value="UniProtKB-ARBA"/>
</dbReference>
<comment type="pathway">
    <text evidence="4">Protein modification; protein glycosylation.</text>
</comment>
<keyword evidence="23" id="KW-1185">Reference proteome</keyword>
<evidence type="ECO:0000256" key="6">
    <source>
        <dbReference type="ARBA" id="ARBA00012194"/>
    </source>
</evidence>
<evidence type="ECO:0000313" key="22">
    <source>
        <dbReference type="EMBL" id="KAF6212506.1"/>
    </source>
</evidence>
<evidence type="ECO:0000256" key="2">
    <source>
        <dbReference type="ARBA" id="ARBA00004323"/>
    </source>
</evidence>